<dbReference type="GO" id="GO:0007168">
    <property type="term" value="P:receptor guanylyl cyclase signaling pathway"/>
    <property type="evidence" value="ECO:0007669"/>
    <property type="project" value="TreeGrafter"/>
</dbReference>
<dbReference type="InterPro" id="IPR050401">
    <property type="entry name" value="Cyclic_nucleotide_synthase"/>
</dbReference>
<dbReference type="EC" id="4.6.1.2" evidence="1"/>
<dbReference type="GO" id="GO:0004383">
    <property type="term" value="F:guanylate cyclase activity"/>
    <property type="evidence" value="ECO:0007669"/>
    <property type="project" value="UniProtKB-EC"/>
</dbReference>
<keyword evidence="5" id="KW-0175">Coiled coil</keyword>
<dbReference type="InterPro" id="IPR001245">
    <property type="entry name" value="Ser-Thr/Tyr_kinase_cat_dom"/>
</dbReference>
<dbReference type="InterPro" id="IPR000719">
    <property type="entry name" value="Prot_kinase_dom"/>
</dbReference>
<dbReference type="InterPro" id="IPR011009">
    <property type="entry name" value="Kinase-like_dom_sf"/>
</dbReference>
<reference evidence="8 9" key="2">
    <citation type="submission" date="2018-11" db="EMBL/GenBank/DDBJ databases">
        <authorList>
            <consortium name="Pathogen Informatics"/>
        </authorList>
    </citation>
    <scope>NUCLEOTIDE SEQUENCE [LARGE SCALE GENOMIC DNA]</scope>
</reference>
<name>A0A0R3TB05_RODNA</name>
<sequence length="771" mass="87760">MSQMISIISTFFVGICLGLSQSLIDTMDMDKRVLLNIYHLETSSNCPGNSGLYDFERSVIKAINYVRSLVPAGNKTRFLANIHDTRIPGCFIQEEDRSLLLVKYLKDIKSEASHNDGYSVFIGPPHQCDCNLVNAWISGGSPEETRHQQLYQISYFCPLIGHNTVFNIHLADSTSSQLTTPISAVAIAPSNTNILRGLGAYLITKGWRNIAIFYEPLSYKHGNLVDLMRSIPIPLITTKLKQWALMIHQNQPIYFGMNFTRLLSKFEDNLDAVIIMANPSLAVEFLIGAQNVRCVKEGSIAIIQTNPTDMFTYDSLRNWRAVLSVAPPTLSAGRSLIILNVLPFGTLYDDNSYIYQERINIAVANAAAVAMRLVQINLEAGDGNLIPAMGLFNALKYRKLFYVPTVPNITFTYKIDKDINMEGIYEMLFFALTPKVTERTLASTSSSDFKEIFYQIDVLKYPQIHPWKLADMKWPGDGKGPSIHRCLAAPCDFFSMRFTWANLNHFNLYLSVLSINPSNFKEDPVCIKQLGVPRFPLHSKTIEYLGRLRELRHLNINTFVGCCLIADKFSFVYDFCQRGSLQLFDRNLLDKLWMAPELLRDCANAHKATRAGDVYSFAIILHQVLHQCEPYGRNDTPVEEIIARVASKESPPLRPEINCDEFSPDFLSILERCMCENPDRRPSFKYLNDEFQRMQSKRWDTFLGLIYLTCRKVNVVEHMIQQLEKCSSHLEKQVAERKKELESENKKQSILISRMLPPISVFLLLLLLCPT</sequence>
<organism evidence="10">
    <name type="scientific">Rodentolepis nana</name>
    <name type="common">Dwarf tapeworm</name>
    <name type="synonym">Hymenolepis nana</name>
    <dbReference type="NCBI Taxonomy" id="102285"/>
    <lineage>
        <taxon>Eukaryota</taxon>
        <taxon>Metazoa</taxon>
        <taxon>Spiralia</taxon>
        <taxon>Lophotrochozoa</taxon>
        <taxon>Platyhelminthes</taxon>
        <taxon>Cestoda</taxon>
        <taxon>Eucestoda</taxon>
        <taxon>Cyclophyllidea</taxon>
        <taxon>Hymenolepididae</taxon>
        <taxon>Rodentolepis</taxon>
    </lineage>
</organism>
<dbReference type="Gene3D" id="1.10.510.10">
    <property type="entry name" value="Transferase(Phosphotransferase) domain 1"/>
    <property type="match status" value="1"/>
</dbReference>
<evidence type="ECO:0000256" key="6">
    <source>
        <dbReference type="SAM" id="SignalP"/>
    </source>
</evidence>
<feature type="domain" description="Protein kinase" evidence="7">
    <location>
        <begin position="333"/>
        <end position="703"/>
    </location>
</feature>
<dbReference type="WBParaSite" id="HNAJ_0000424401-mRNA-1">
    <property type="protein sequence ID" value="HNAJ_0000424401-mRNA-1"/>
    <property type="gene ID" value="HNAJ_0000424401"/>
</dbReference>
<feature type="chain" id="PRO_5043131721" description="guanylate cyclase" evidence="6">
    <location>
        <begin position="19"/>
        <end position="771"/>
    </location>
</feature>
<evidence type="ECO:0000256" key="4">
    <source>
        <dbReference type="ARBA" id="ARBA00023293"/>
    </source>
</evidence>
<dbReference type="SUPFAM" id="SSF56112">
    <property type="entry name" value="Protein kinase-like (PK-like)"/>
    <property type="match status" value="1"/>
</dbReference>
<keyword evidence="6" id="KW-0732">Signal</keyword>
<dbReference type="Proteomes" id="UP000278807">
    <property type="component" value="Unassembled WGS sequence"/>
</dbReference>
<dbReference type="GO" id="GO:0004672">
    <property type="term" value="F:protein kinase activity"/>
    <property type="evidence" value="ECO:0007669"/>
    <property type="project" value="InterPro"/>
</dbReference>
<evidence type="ECO:0000313" key="9">
    <source>
        <dbReference type="Proteomes" id="UP000278807"/>
    </source>
</evidence>
<proteinExistence type="predicted"/>
<evidence type="ECO:0000256" key="2">
    <source>
        <dbReference type="ARBA" id="ARBA00022741"/>
    </source>
</evidence>
<keyword evidence="3" id="KW-0456">Lyase</keyword>
<evidence type="ECO:0000256" key="1">
    <source>
        <dbReference type="ARBA" id="ARBA00012202"/>
    </source>
</evidence>
<dbReference type="PANTHER" id="PTHR11920">
    <property type="entry name" value="GUANYLYL CYCLASE"/>
    <property type="match status" value="1"/>
</dbReference>
<feature type="coiled-coil region" evidence="5">
    <location>
        <begin position="720"/>
        <end position="747"/>
    </location>
</feature>
<dbReference type="EMBL" id="UZAE01002848">
    <property type="protein sequence ID" value="VDO00102.1"/>
    <property type="molecule type" value="Genomic_DNA"/>
</dbReference>
<evidence type="ECO:0000313" key="10">
    <source>
        <dbReference type="WBParaSite" id="HNAJ_0000424401-mRNA-1"/>
    </source>
</evidence>
<dbReference type="OrthoDB" id="6254246at2759"/>
<dbReference type="AlphaFoldDB" id="A0A0R3TB05"/>
<evidence type="ECO:0000259" key="7">
    <source>
        <dbReference type="PROSITE" id="PS50011"/>
    </source>
</evidence>
<dbReference type="GO" id="GO:0005886">
    <property type="term" value="C:plasma membrane"/>
    <property type="evidence" value="ECO:0007669"/>
    <property type="project" value="TreeGrafter"/>
</dbReference>
<reference evidence="10" key="1">
    <citation type="submission" date="2017-02" db="UniProtKB">
        <authorList>
            <consortium name="WormBaseParasite"/>
        </authorList>
    </citation>
    <scope>IDENTIFICATION</scope>
</reference>
<keyword evidence="2" id="KW-0547">Nucleotide-binding</keyword>
<keyword evidence="4" id="KW-0141">cGMP biosynthesis</keyword>
<dbReference type="Pfam" id="PF07714">
    <property type="entry name" value="PK_Tyr_Ser-Thr"/>
    <property type="match status" value="1"/>
</dbReference>
<dbReference type="PANTHER" id="PTHR11920:SF501">
    <property type="entry name" value="GUANYLATE CYCLASE 32E"/>
    <property type="match status" value="1"/>
</dbReference>
<evidence type="ECO:0000313" key="8">
    <source>
        <dbReference type="EMBL" id="VDO00102.1"/>
    </source>
</evidence>
<gene>
    <name evidence="8" type="ORF">HNAJ_LOCUS4242</name>
</gene>
<dbReference type="STRING" id="102285.A0A0R3TB05"/>
<dbReference type="GO" id="GO:0005524">
    <property type="term" value="F:ATP binding"/>
    <property type="evidence" value="ECO:0007669"/>
    <property type="project" value="InterPro"/>
</dbReference>
<accession>A0A0R3TB05</accession>
<keyword evidence="9" id="KW-1185">Reference proteome</keyword>
<dbReference type="PROSITE" id="PS50011">
    <property type="entry name" value="PROTEIN_KINASE_DOM"/>
    <property type="match status" value="1"/>
</dbReference>
<protein>
    <recommendedName>
        <fullName evidence="1">guanylate cyclase</fullName>
        <ecNumber evidence="1">4.6.1.2</ecNumber>
    </recommendedName>
</protein>
<feature type="signal peptide" evidence="6">
    <location>
        <begin position="1"/>
        <end position="18"/>
    </location>
</feature>
<dbReference type="GO" id="GO:0001653">
    <property type="term" value="F:peptide receptor activity"/>
    <property type="evidence" value="ECO:0007669"/>
    <property type="project" value="TreeGrafter"/>
</dbReference>
<evidence type="ECO:0000256" key="3">
    <source>
        <dbReference type="ARBA" id="ARBA00023239"/>
    </source>
</evidence>
<evidence type="ECO:0000256" key="5">
    <source>
        <dbReference type="SAM" id="Coils"/>
    </source>
</evidence>
<dbReference type="GO" id="GO:0004016">
    <property type="term" value="F:adenylate cyclase activity"/>
    <property type="evidence" value="ECO:0007669"/>
    <property type="project" value="TreeGrafter"/>
</dbReference>